<proteinExistence type="predicted"/>
<dbReference type="Proteomes" id="UP000186922">
    <property type="component" value="Unassembled WGS sequence"/>
</dbReference>
<keyword evidence="2" id="KW-1185">Reference proteome</keyword>
<name>A0A1D1UDM5_RAMVA</name>
<comment type="caution">
    <text evidence="1">The sequence shown here is derived from an EMBL/GenBank/DDBJ whole genome shotgun (WGS) entry which is preliminary data.</text>
</comment>
<sequence>MNADSTIPRPPHYCWVDVTNLPADEVKASRCYTCNASLFHVKSQLALQKLVIKELKKFGRIMTLQLMYPVRDEVRVQRQREKDRWEDRLCS</sequence>
<reference evidence="1 2" key="1">
    <citation type="journal article" date="2016" name="Nat. Commun.">
        <title>Extremotolerant tardigrade genome and improved radiotolerance of human cultured cells by tardigrade-unique protein.</title>
        <authorList>
            <person name="Hashimoto T."/>
            <person name="Horikawa D.D."/>
            <person name="Saito Y."/>
            <person name="Kuwahara H."/>
            <person name="Kozuka-Hata H."/>
            <person name="Shin-I T."/>
            <person name="Minakuchi Y."/>
            <person name="Ohishi K."/>
            <person name="Motoyama A."/>
            <person name="Aizu T."/>
            <person name="Enomoto A."/>
            <person name="Kondo K."/>
            <person name="Tanaka S."/>
            <person name="Hara Y."/>
            <person name="Koshikawa S."/>
            <person name="Sagara H."/>
            <person name="Miura T."/>
            <person name="Yokobori S."/>
            <person name="Miyagawa K."/>
            <person name="Suzuki Y."/>
            <person name="Kubo T."/>
            <person name="Oyama M."/>
            <person name="Kohara Y."/>
            <person name="Fujiyama A."/>
            <person name="Arakawa K."/>
            <person name="Katayama T."/>
            <person name="Toyoda A."/>
            <person name="Kunieda T."/>
        </authorList>
    </citation>
    <scope>NUCLEOTIDE SEQUENCE [LARGE SCALE GENOMIC DNA]</scope>
    <source>
        <strain evidence="1 2">YOKOZUNA-1</strain>
    </source>
</reference>
<gene>
    <name evidence="1" type="primary">RvY_00551-1</name>
    <name evidence="1" type="synonym">RvY_00551.1</name>
    <name evidence="1" type="ORF">RvY_00551</name>
</gene>
<evidence type="ECO:0000313" key="1">
    <source>
        <dbReference type="EMBL" id="GAU87746.1"/>
    </source>
</evidence>
<dbReference type="AlphaFoldDB" id="A0A1D1UDM5"/>
<organism evidence="1 2">
    <name type="scientific">Ramazzottius varieornatus</name>
    <name type="common">Water bear</name>
    <name type="synonym">Tardigrade</name>
    <dbReference type="NCBI Taxonomy" id="947166"/>
    <lineage>
        <taxon>Eukaryota</taxon>
        <taxon>Metazoa</taxon>
        <taxon>Ecdysozoa</taxon>
        <taxon>Tardigrada</taxon>
        <taxon>Eutardigrada</taxon>
        <taxon>Parachela</taxon>
        <taxon>Hypsibioidea</taxon>
        <taxon>Ramazzottiidae</taxon>
        <taxon>Ramazzottius</taxon>
    </lineage>
</organism>
<evidence type="ECO:0000313" key="2">
    <source>
        <dbReference type="Proteomes" id="UP000186922"/>
    </source>
</evidence>
<accession>A0A1D1UDM5</accession>
<protein>
    <submittedName>
        <fullName evidence="1">Uncharacterized protein</fullName>
    </submittedName>
</protein>
<dbReference type="EMBL" id="BDGG01000001">
    <property type="protein sequence ID" value="GAU87746.1"/>
    <property type="molecule type" value="Genomic_DNA"/>
</dbReference>